<evidence type="ECO:0000313" key="5">
    <source>
        <dbReference type="Proteomes" id="UP001549134"/>
    </source>
</evidence>
<name>A0ABV2ETR8_9STRE</name>
<keyword evidence="2" id="KW-0346">Stress response</keyword>
<evidence type="ECO:0000256" key="3">
    <source>
        <dbReference type="SAM" id="Coils"/>
    </source>
</evidence>
<proteinExistence type="predicted"/>
<accession>A0ABV2ETR8</accession>
<dbReference type="RefSeq" id="WP_237396146.1">
    <property type="nucleotide sequence ID" value="NZ_AP024276.1"/>
</dbReference>
<gene>
    <name evidence="4" type="ORF">ABID50_001748</name>
</gene>
<dbReference type="GeneID" id="78826796"/>
<dbReference type="EMBL" id="JBEPLX010000023">
    <property type="protein sequence ID" value="MET3534584.1"/>
    <property type="molecule type" value="Genomic_DNA"/>
</dbReference>
<keyword evidence="5" id="KW-1185">Reference proteome</keyword>
<evidence type="ECO:0008006" key="6">
    <source>
        <dbReference type="Google" id="ProtNLM"/>
    </source>
</evidence>
<keyword evidence="3" id="KW-0175">Coiled coil</keyword>
<sequence>MTNIIPFIPHDDLQKDIDRLRVEISMKFLERDDLILQQCPAIESAFLLRFGALEYKIIDAEYKWRRLRRKLQILIAARNRQENIDEKKIEDLLDTEFQAYKEKLEEKIQEINAAFDWSKRDILTEKEAKLLKTMYRKIVKLLHPDLNLNLTEAQRELFFRAVEAYEEGNLVKLEFIYNMIDNLDESVNDATSLLQEKQRLEEVLQSLKESIEVIKNSFPYKFKFLLADEEACLEREEQLKTELRILDEEIERCQKELERYV</sequence>
<evidence type="ECO:0000256" key="1">
    <source>
        <dbReference type="ARBA" id="ARBA00022705"/>
    </source>
</evidence>
<dbReference type="Proteomes" id="UP001549134">
    <property type="component" value="Unassembled WGS sequence"/>
</dbReference>
<feature type="coiled-coil region" evidence="3">
    <location>
        <begin position="180"/>
        <end position="256"/>
    </location>
</feature>
<keyword evidence="1" id="KW-0235">DNA replication</keyword>
<evidence type="ECO:0000313" key="4">
    <source>
        <dbReference type="EMBL" id="MET3534584.1"/>
    </source>
</evidence>
<evidence type="ECO:0000256" key="2">
    <source>
        <dbReference type="ARBA" id="ARBA00023016"/>
    </source>
</evidence>
<dbReference type="InterPro" id="IPR036869">
    <property type="entry name" value="J_dom_sf"/>
</dbReference>
<organism evidence="4 5">
    <name type="scientific">Streptococcus parasuis</name>
    <dbReference type="NCBI Taxonomy" id="1501662"/>
    <lineage>
        <taxon>Bacteria</taxon>
        <taxon>Bacillati</taxon>
        <taxon>Bacillota</taxon>
        <taxon>Bacilli</taxon>
        <taxon>Lactobacillales</taxon>
        <taxon>Streptococcaceae</taxon>
        <taxon>Streptococcus</taxon>
    </lineage>
</organism>
<protein>
    <recommendedName>
        <fullName evidence="6">Molecular chaperone DnaJ</fullName>
    </recommendedName>
</protein>
<dbReference type="SUPFAM" id="SSF46565">
    <property type="entry name" value="Chaperone J-domain"/>
    <property type="match status" value="1"/>
</dbReference>
<comment type="caution">
    <text evidence="4">The sequence shown here is derived from an EMBL/GenBank/DDBJ whole genome shotgun (WGS) entry which is preliminary data.</text>
</comment>
<reference evidence="4 5" key="1">
    <citation type="submission" date="2024-06" db="EMBL/GenBank/DDBJ databases">
        <title>Genomic Encyclopedia of Type Strains, Phase IV (KMG-IV): sequencing the most valuable type-strain genomes for metagenomic binning, comparative biology and taxonomic classification.</title>
        <authorList>
            <person name="Goeker M."/>
        </authorList>
    </citation>
    <scope>NUCLEOTIDE SEQUENCE [LARGE SCALE GENOMIC DNA]</scope>
    <source>
        <strain evidence="4 5">DSM 29126</strain>
    </source>
</reference>